<dbReference type="PANTHER" id="PTHR33643">
    <property type="entry name" value="UREASE ACCESSORY PROTEIN D"/>
    <property type="match status" value="1"/>
</dbReference>
<evidence type="ECO:0000256" key="3">
    <source>
        <dbReference type="HAMAP-Rule" id="MF_01384"/>
    </source>
</evidence>
<evidence type="ECO:0000256" key="2">
    <source>
        <dbReference type="ARBA" id="ARBA00023186"/>
    </source>
</evidence>
<dbReference type="Pfam" id="PF01774">
    <property type="entry name" value="UreD"/>
    <property type="match status" value="1"/>
</dbReference>
<keyword evidence="2 3" id="KW-0143">Chaperone</keyword>
<sequence length="284" mass="31058">MYVSAWPFEAASQLPSAQRQRAVGRVAFSAIELDGRTRPMRIEESGSMRIRLPKGEGNGIDAVLVNTAGGIACGDRFSVAIEAQAGASVTVATPAAEKVYRSDGPVAELNVNLMLHDKARLDWLPQETILFDRARLVRRLDVRMPETACLTLFEAVVFGREARAEQIEDGLFEDRWRIRRSDRLVYADTLRLAGPIADLLRKPSVGKGARAVATLIHVAPDAEARLESMRDHLASVDGCDAAASAWNGLLAVRFCAEKIEALRAAAIPFLVAFRGEPLPRVWLS</sequence>
<evidence type="ECO:0000313" key="4">
    <source>
        <dbReference type="EMBL" id="ANY80213.1"/>
    </source>
</evidence>
<name>A0A1B2EJP0_9HYPH</name>
<reference evidence="4" key="1">
    <citation type="submission" date="2016-07" db="EMBL/GenBank/DDBJ databases">
        <title>Microvirga ossetica sp. nov. a new species of rhizobia isolated from root nodules of the legume species Vicia alpestris Steven originated from North Ossetia region in the Caucasus.</title>
        <authorList>
            <person name="Safronova V.I."/>
            <person name="Kuznetsova I.G."/>
            <person name="Sazanova A.L."/>
            <person name="Belimov A."/>
            <person name="Andronov E."/>
            <person name="Osledkin Y.S."/>
            <person name="Onishchuk O.P."/>
            <person name="Kurchak O.N."/>
            <person name="Shaposhnikov A.I."/>
            <person name="Willems A."/>
            <person name="Tikhonovich I.A."/>
        </authorList>
    </citation>
    <scope>NUCLEOTIDE SEQUENCE [LARGE SCALE GENOMIC DNA]</scope>
    <source>
        <strain evidence="4">V5/3M</strain>
    </source>
</reference>
<dbReference type="PANTHER" id="PTHR33643:SF1">
    <property type="entry name" value="UREASE ACCESSORY PROTEIN D"/>
    <property type="match status" value="1"/>
</dbReference>
<keyword evidence="3" id="KW-0963">Cytoplasm</keyword>
<comment type="function">
    <text evidence="3">Required for maturation of urease via the functional incorporation of the urease nickel metallocenter.</text>
</comment>
<comment type="subunit">
    <text evidence="3">UreD, UreF and UreG form a complex that acts as a GTP-hydrolysis-dependent molecular chaperone, activating the urease apoprotein by helping to assemble the nickel containing metallocenter of UreC. The UreE protein probably delivers the nickel.</text>
</comment>
<dbReference type="OrthoDB" id="9798842at2"/>
<protein>
    <recommendedName>
        <fullName evidence="3">Urease accessory protein UreD</fullName>
    </recommendedName>
</protein>
<dbReference type="InterPro" id="IPR002669">
    <property type="entry name" value="UreD"/>
</dbReference>
<comment type="subcellular location">
    <subcellularLocation>
        <location evidence="3">Cytoplasm</location>
    </subcellularLocation>
</comment>
<evidence type="ECO:0000256" key="1">
    <source>
        <dbReference type="ARBA" id="ARBA00007177"/>
    </source>
</evidence>
<keyword evidence="3" id="KW-0996">Nickel insertion</keyword>
<dbReference type="GO" id="GO:0016151">
    <property type="term" value="F:nickel cation binding"/>
    <property type="evidence" value="ECO:0007669"/>
    <property type="project" value="UniProtKB-UniRule"/>
</dbReference>
<comment type="similarity">
    <text evidence="1 3">Belongs to the UreD family.</text>
</comment>
<dbReference type="AlphaFoldDB" id="A0A1B2EJP0"/>
<organism evidence="4">
    <name type="scientific">Microvirga ossetica</name>
    <dbReference type="NCBI Taxonomy" id="1882682"/>
    <lineage>
        <taxon>Bacteria</taxon>
        <taxon>Pseudomonadati</taxon>
        <taxon>Pseudomonadota</taxon>
        <taxon>Alphaproteobacteria</taxon>
        <taxon>Hyphomicrobiales</taxon>
        <taxon>Methylobacteriaceae</taxon>
        <taxon>Microvirga</taxon>
    </lineage>
</organism>
<gene>
    <name evidence="3" type="primary">ureD</name>
    <name evidence="4" type="ORF">BB934_19925</name>
</gene>
<accession>A0A1B2EJP0</accession>
<proteinExistence type="inferred from homology"/>
<dbReference type="KEGG" id="moc:BB934_19925"/>
<dbReference type="EMBL" id="CP016616">
    <property type="protein sequence ID" value="ANY80213.1"/>
    <property type="molecule type" value="Genomic_DNA"/>
</dbReference>
<dbReference type="HAMAP" id="MF_01384">
    <property type="entry name" value="UreD"/>
    <property type="match status" value="1"/>
</dbReference>
<dbReference type="GO" id="GO:0005737">
    <property type="term" value="C:cytoplasm"/>
    <property type="evidence" value="ECO:0007669"/>
    <property type="project" value="UniProtKB-SubCell"/>
</dbReference>